<dbReference type="RefSeq" id="WP_145034335.1">
    <property type="nucleotide sequence ID" value="NZ_CP036271.1"/>
</dbReference>
<dbReference type="InParanoid" id="A0A517SLC9"/>
<keyword evidence="1" id="KW-0812">Transmembrane</keyword>
<dbReference type="PROSITE" id="PS51318">
    <property type="entry name" value="TAT"/>
    <property type="match status" value="1"/>
</dbReference>
<dbReference type="PROSITE" id="PS51257">
    <property type="entry name" value="PROKAR_LIPOPROTEIN"/>
    <property type="match status" value="1"/>
</dbReference>
<dbReference type="Proteomes" id="UP000315700">
    <property type="component" value="Chromosome"/>
</dbReference>
<proteinExistence type="predicted"/>
<name>A0A517SLC9_9PLAN</name>
<evidence type="ECO:0000313" key="3">
    <source>
        <dbReference type="Proteomes" id="UP000315700"/>
    </source>
</evidence>
<dbReference type="OrthoDB" id="6105601at2"/>
<reference evidence="2 3" key="1">
    <citation type="submission" date="2019-02" db="EMBL/GenBank/DDBJ databases">
        <title>Deep-cultivation of Planctomycetes and their phenomic and genomic characterization uncovers novel biology.</title>
        <authorList>
            <person name="Wiegand S."/>
            <person name="Jogler M."/>
            <person name="Boedeker C."/>
            <person name="Pinto D."/>
            <person name="Vollmers J."/>
            <person name="Rivas-Marin E."/>
            <person name="Kohn T."/>
            <person name="Peeters S.H."/>
            <person name="Heuer A."/>
            <person name="Rast P."/>
            <person name="Oberbeckmann S."/>
            <person name="Bunk B."/>
            <person name="Jeske O."/>
            <person name="Meyerdierks A."/>
            <person name="Storesund J.E."/>
            <person name="Kallscheuer N."/>
            <person name="Luecker S."/>
            <person name="Lage O.M."/>
            <person name="Pohl T."/>
            <person name="Merkel B.J."/>
            <person name="Hornburger P."/>
            <person name="Mueller R.-W."/>
            <person name="Bruemmer F."/>
            <person name="Labrenz M."/>
            <person name="Spormann A.M."/>
            <person name="Op den Camp H."/>
            <person name="Overmann J."/>
            <person name="Amann R."/>
            <person name="Jetten M.S.M."/>
            <person name="Mascher T."/>
            <person name="Medema M.H."/>
            <person name="Devos D.P."/>
            <person name="Kaster A.-K."/>
            <person name="Ovreas L."/>
            <person name="Rohde M."/>
            <person name="Galperin M.Y."/>
            <person name="Jogler C."/>
        </authorList>
    </citation>
    <scope>NUCLEOTIDE SEQUENCE [LARGE SCALE GENOMIC DNA]</scope>
    <source>
        <strain evidence="2 3">Pan44</strain>
    </source>
</reference>
<gene>
    <name evidence="2" type="ORF">Pan44_49900</name>
</gene>
<keyword evidence="3" id="KW-1185">Reference proteome</keyword>
<evidence type="ECO:0000313" key="2">
    <source>
        <dbReference type="EMBL" id="QDT56927.1"/>
    </source>
</evidence>
<accession>A0A517SLC9</accession>
<evidence type="ECO:0000256" key="1">
    <source>
        <dbReference type="SAM" id="Phobius"/>
    </source>
</evidence>
<sequence>MNGRRTFLRRLATLVAGVGSPVWMTSCGALIHPERVGQPRTGRLDPSVVLLDGLGLLLFLVPGVIAFIVDFATGAIYMPPEHYGLKDDPERTTNGLVKIQVSEPLTRERVEQVVSRASGRPVELKPGVYRAESVNSLKEYPQAVALLESRSASAEVIFRCQSP</sequence>
<feature type="transmembrane region" description="Helical" evidence="1">
    <location>
        <begin position="48"/>
        <end position="69"/>
    </location>
</feature>
<dbReference type="AlphaFoldDB" id="A0A517SLC9"/>
<protein>
    <submittedName>
        <fullName evidence="2">Uncharacterized protein</fullName>
    </submittedName>
</protein>
<dbReference type="InterPro" id="IPR006311">
    <property type="entry name" value="TAT_signal"/>
</dbReference>
<dbReference type="KEGG" id="ccos:Pan44_49900"/>
<dbReference type="EMBL" id="CP036271">
    <property type="protein sequence ID" value="QDT56927.1"/>
    <property type="molecule type" value="Genomic_DNA"/>
</dbReference>
<keyword evidence="1" id="KW-1133">Transmembrane helix</keyword>
<keyword evidence="1" id="KW-0472">Membrane</keyword>
<organism evidence="2 3">
    <name type="scientific">Caulifigura coniformis</name>
    <dbReference type="NCBI Taxonomy" id="2527983"/>
    <lineage>
        <taxon>Bacteria</taxon>
        <taxon>Pseudomonadati</taxon>
        <taxon>Planctomycetota</taxon>
        <taxon>Planctomycetia</taxon>
        <taxon>Planctomycetales</taxon>
        <taxon>Planctomycetaceae</taxon>
        <taxon>Caulifigura</taxon>
    </lineage>
</organism>